<comment type="similarity">
    <text evidence="1">Belongs to the CIA30 family.</text>
</comment>
<dbReference type="PANTHER" id="PTHR13194:SF19">
    <property type="entry name" value="NAD(P)-BINDING ROSSMANN-FOLD SUPERFAMILY PROTEIN"/>
    <property type="match status" value="1"/>
</dbReference>
<dbReference type="InterPro" id="IPR008979">
    <property type="entry name" value="Galactose-bd-like_sf"/>
</dbReference>
<accession>I0IJ67</accession>
<gene>
    <name evidence="4" type="ordered locus">PSMK_31460</name>
</gene>
<keyword evidence="2" id="KW-0732">Signal</keyword>
<dbReference type="eggNOG" id="COG0702">
    <property type="taxonomic scope" value="Bacteria"/>
</dbReference>
<dbReference type="SUPFAM" id="SSF49785">
    <property type="entry name" value="Galactose-binding domain-like"/>
    <property type="match status" value="1"/>
</dbReference>
<dbReference type="InterPro" id="IPR039131">
    <property type="entry name" value="NDUFAF1"/>
</dbReference>
<dbReference type="Proteomes" id="UP000007881">
    <property type="component" value="Chromosome"/>
</dbReference>
<evidence type="ECO:0000313" key="4">
    <source>
        <dbReference type="EMBL" id="BAM05305.1"/>
    </source>
</evidence>
<organism evidence="4 5">
    <name type="scientific">Phycisphaera mikurensis (strain NBRC 102666 / KCTC 22515 / FYK2301M01)</name>
    <dbReference type="NCBI Taxonomy" id="1142394"/>
    <lineage>
        <taxon>Bacteria</taxon>
        <taxon>Pseudomonadati</taxon>
        <taxon>Planctomycetota</taxon>
        <taxon>Phycisphaerae</taxon>
        <taxon>Phycisphaerales</taxon>
        <taxon>Phycisphaeraceae</taxon>
        <taxon>Phycisphaera</taxon>
    </lineage>
</organism>
<evidence type="ECO:0000313" key="5">
    <source>
        <dbReference type="Proteomes" id="UP000007881"/>
    </source>
</evidence>
<dbReference type="OrthoDB" id="442188at2"/>
<feature type="domain" description="NADH:ubiquinone oxidoreductase intermediate-associated protein 30" evidence="3">
    <location>
        <begin position="33"/>
        <end position="186"/>
    </location>
</feature>
<dbReference type="AlphaFoldDB" id="I0IJ67"/>
<dbReference type="KEGG" id="phm:PSMK_31460"/>
<evidence type="ECO:0000256" key="2">
    <source>
        <dbReference type="SAM" id="SignalP"/>
    </source>
</evidence>
<dbReference type="STRING" id="1142394.PSMK_31460"/>
<dbReference type="HOGENOM" id="CLU_059028_5_0_0"/>
<dbReference type="PANTHER" id="PTHR13194">
    <property type="entry name" value="COMPLEX I INTERMEDIATE-ASSOCIATED PROTEIN 30"/>
    <property type="match status" value="1"/>
</dbReference>
<feature type="signal peptide" evidence="2">
    <location>
        <begin position="1"/>
        <end position="21"/>
    </location>
</feature>
<protein>
    <recommendedName>
        <fullName evidence="3">NADH:ubiquinone oxidoreductase intermediate-associated protein 30 domain-containing protein</fullName>
    </recommendedName>
</protein>
<dbReference type="EMBL" id="AP012338">
    <property type="protein sequence ID" value="BAM05305.1"/>
    <property type="molecule type" value="Genomic_DNA"/>
</dbReference>
<reference evidence="4 5" key="1">
    <citation type="submission" date="2012-02" db="EMBL/GenBank/DDBJ databases">
        <title>Complete genome sequence of Phycisphaera mikurensis NBRC 102666.</title>
        <authorList>
            <person name="Ankai A."/>
            <person name="Hosoyama A."/>
            <person name="Terui Y."/>
            <person name="Sekine M."/>
            <person name="Fukai R."/>
            <person name="Kato Y."/>
            <person name="Nakamura S."/>
            <person name="Yamada-Narita S."/>
            <person name="Kawakoshi A."/>
            <person name="Fukunaga Y."/>
            <person name="Yamazaki S."/>
            <person name="Fujita N."/>
        </authorList>
    </citation>
    <scope>NUCLEOTIDE SEQUENCE [LARGE SCALE GENOMIC DNA]</scope>
    <source>
        <strain evidence="5">NBRC 102666 / KCTC 22515 / FYK2301M01</strain>
    </source>
</reference>
<proteinExistence type="inferred from homology"/>
<dbReference type="GO" id="GO:0051082">
    <property type="term" value="F:unfolded protein binding"/>
    <property type="evidence" value="ECO:0007669"/>
    <property type="project" value="TreeGrafter"/>
</dbReference>
<evidence type="ECO:0000259" key="3">
    <source>
        <dbReference type="Pfam" id="PF08547"/>
    </source>
</evidence>
<name>I0IJ67_PHYMF</name>
<dbReference type="InterPro" id="IPR013857">
    <property type="entry name" value="NADH-UbQ_OxRdtase-assoc_prot30"/>
</dbReference>
<evidence type="ECO:0000256" key="1">
    <source>
        <dbReference type="ARBA" id="ARBA00007884"/>
    </source>
</evidence>
<sequence>MKLLSAAGLFCVFACLCPDAAAGGSAAEDGVFVDFSDAAEAERWRVVNDGVMGGGSEGAVSFEGGVMTFAGEIVTDGGGFSSVRRALEPGVLAGAEAVTLRVRSDGRGYRVSFRDGTRVSWGGEVMHAASLDAESQEWTEATVRFDDLTASFHGEPADVEPFDPAAANQIGVILSDGVDGAFRLEVEWIRAER</sequence>
<dbReference type="GO" id="GO:0010257">
    <property type="term" value="P:NADH dehydrogenase complex assembly"/>
    <property type="evidence" value="ECO:0007669"/>
    <property type="project" value="TreeGrafter"/>
</dbReference>
<keyword evidence="5" id="KW-1185">Reference proteome</keyword>
<dbReference type="RefSeq" id="WP_014438509.1">
    <property type="nucleotide sequence ID" value="NC_017080.1"/>
</dbReference>
<feature type="chain" id="PRO_5003628881" description="NADH:ubiquinone oxidoreductase intermediate-associated protein 30 domain-containing protein" evidence="2">
    <location>
        <begin position="22"/>
        <end position="193"/>
    </location>
</feature>
<dbReference type="Pfam" id="PF08547">
    <property type="entry name" value="CIA30"/>
    <property type="match status" value="1"/>
</dbReference>